<dbReference type="SUPFAM" id="SSF51905">
    <property type="entry name" value="FAD/NAD(P)-binding domain"/>
    <property type="match status" value="1"/>
</dbReference>
<keyword evidence="2" id="KW-1185">Reference proteome</keyword>
<evidence type="ECO:0000313" key="1">
    <source>
        <dbReference type="EMBL" id="OMD53909.1"/>
    </source>
</evidence>
<proteinExistence type="predicted"/>
<organism evidence="1 2">
    <name type="scientific">Paenibacillus odorifer</name>
    <dbReference type="NCBI Taxonomy" id="189426"/>
    <lineage>
        <taxon>Bacteria</taxon>
        <taxon>Bacillati</taxon>
        <taxon>Bacillota</taxon>
        <taxon>Bacilli</taxon>
        <taxon>Bacillales</taxon>
        <taxon>Paenibacillaceae</taxon>
        <taxon>Paenibacillus</taxon>
    </lineage>
</organism>
<dbReference type="RefSeq" id="WP_076298648.1">
    <property type="nucleotide sequence ID" value="NZ_MPTD01000004.1"/>
</dbReference>
<evidence type="ECO:0008006" key="3">
    <source>
        <dbReference type="Google" id="ProtNLM"/>
    </source>
</evidence>
<name>A0ABX3HSA8_9BACL</name>
<protein>
    <recommendedName>
        <fullName evidence="3">FAD/NAD(P)-binding domain-containing protein</fullName>
    </recommendedName>
</protein>
<evidence type="ECO:0000313" key="2">
    <source>
        <dbReference type="Proteomes" id="UP000187313"/>
    </source>
</evidence>
<dbReference type="EMBL" id="MPTD01000004">
    <property type="protein sequence ID" value="OMD53909.1"/>
    <property type="molecule type" value="Genomic_DNA"/>
</dbReference>
<sequence length="91" mass="10172">MQAFIGQNGQLEHVRFVDGTQIPRVGGFATPKFLQSVPFAERLGCEMTASGGIKTDGKWRPEIPGLYIAGELRTWLLPKWFLLQRMAAKPL</sequence>
<accession>A0ABX3HSA8</accession>
<dbReference type="Proteomes" id="UP000187313">
    <property type="component" value="Unassembled WGS sequence"/>
</dbReference>
<comment type="caution">
    <text evidence="1">The sequence shown here is derived from an EMBL/GenBank/DDBJ whole genome shotgun (WGS) entry which is preliminary data.</text>
</comment>
<reference evidence="1 2" key="1">
    <citation type="submission" date="2016-10" db="EMBL/GenBank/DDBJ databases">
        <title>Paenibacillus species isolates.</title>
        <authorList>
            <person name="Beno S.M."/>
        </authorList>
    </citation>
    <scope>NUCLEOTIDE SEQUENCE [LARGE SCALE GENOMIC DNA]</scope>
    <source>
        <strain evidence="1 2">FSL R5-0923</strain>
    </source>
</reference>
<gene>
    <name evidence="1" type="ORF">BSK51_06790</name>
</gene>
<dbReference type="InterPro" id="IPR036188">
    <property type="entry name" value="FAD/NAD-bd_sf"/>
</dbReference>
<dbReference type="Gene3D" id="3.50.50.60">
    <property type="entry name" value="FAD/NAD(P)-binding domain"/>
    <property type="match status" value="2"/>
</dbReference>